<proteinExistence type="predicted"/>
<sequence length="295" mass="34062">MKKVQVLLSTYNAEKYLRKQLDTVYAQEGVEVELLVRDDGSSDSTLEILNEYQKENALKILDGPNLGFAKSFWTLVQNAGGADYYAFCDQDDLWDRDKLSEAISSIEKKQPLMIIPMLYTSNAIAVNDNLEVIKENCFDFSGVLSYADCLQHSVLPGCTFVFNDALREIAKQYNGRIVAHDFIMYQLAETFGEVVYDEKAHIRYRIHSGNTIGINSPLKEFFDKVKRQFARKKWPKRSEIAKDILDTYGEKIPIEKREVLELFSQANRVKNWTKILSFSEYRNVDFILMMLLGRI</sequence>
<dbReference type="SUPFAM" id="SSF53448">
    <property type="entry name" value="Nucleotide-diphospho-sugar transferases"/>
    <property type="match status" value="1"/>
</dbReference>
<dbReference type="Gene3D" id="3.90.550.10">
    <property type="entry name" value="Spore Coat Polysaccharide Biosynthesis Protein SpsA, Chain A"/>
    <property type="match status" value="1"/>
</dbReference>
<dbReference type="PANTHER" id="PTHR22916">
    <property type="entry name" value="GLYCOSYLTRANSFERASE"/>
    <property type="match status" value="1"/>
</dbReference>
<dbReference type="InterPro" id="IPR029044">
    <property type="entry name" value="Nucleotide-diphossugar_trans"/>
</dbReference>
<dbReference type="Proteomes" id="UP000182089">
    <property type="component" value="Unassembled WGS sequence"/>
</dbReference>
<feature type="domain" description="Glycosyltransferase 2-like" evidence="1">
    <location>
        <begin position="6"/>
        <end position="123"/>
    </location>
</feature>
<organism evidence="2 3">
    <name type="scientific">Ligilactobacillus ruminis</name>
    <dbReference type="NCBI Taxonomy" id="1623"/>
    <lineage>
        <taxon>Bacteria</taxon>
        <taxon>Bacillati</taxon>
        <taxon>Bacillota</taxon>
        <taxon>Bacilli</taxon>
        <taxon>Lactobacillales</taxon>
        <taxon>Lactobacillaceae</taxon>
        <taxon>Ligilactobacillus</taxon>
    </lineage>
</organism>
<protein>
    <submittedName>
        <fullName evidence="2">Rhamnosyltransferase</fullName>
    </submittedName>
</protein>
<gene>
    <name evidence="2" type="ORF">SAMN05216431_10156</name>
</gene>
<dbReference type="InterPro" id="IPR001173">
    <property type="entry name" value="Glyco_trans_2-like"/>
</dbReference>
<name>A0ABY1A8W7_9LACO</name>
<comment type="caution">
    <text evidence="2">The sequence shown here is derived from an EMBL/GenBank/DDBJ whole genome shotgun (WGS) entry which is preliminary data.</text>
</comment>
<dbReference type="Pfam" id="PF00535">
    <property type="entry name" value="Glycos_transf_2"/>
    <property type="match status" value="1"/>
</dbReference>
<dbReference type="EMBL" id="FOCC01000001">
    <property type="protein sequence ID" value="SEM31430.1"/>
    <property type="molecule type" value="Genomic_DNA"/>
</dbReference>
<accession>A0ABY1A8W7</accession>
<evidence type="ECO:0000259" key="1">
    <source>
        <dbReference type="Pfam" id="PF00535"/>
    </source>
</evidence>
<reference evidence="2 3" key="1">
    <citation type="submission" date="2016-10" db="EMBL/GenBank/DDBJ databases">
        <authorList>
            <person name="Varghese N."/>
            <person name="Submissions S."/>
        </authorList>
    </citation>
    <scope>NUCLEOTIDE SEQUENCE [LARGE SCALE GENOMIC DNA]</scope>
    <source>
        <strain evidence="2 3">WC1T17</strain>
    </source>
</reference>
<dbReference type="PANTHER" id="PTHR22916:SF3">
    <property type="entry name" value="UDP-GLCNAC:BETAGAL BETA-1,3-N-ACETYLGLUCOSAMINYLTRANSFERASE-LIKE PROTEIN 1"/>
    <property type="match status" value="1"/>
</dbReference>
<evidence type="ECO:0000313" key="3">
    <source>
        <dbReference type="Proteomes" id="UP000182089"/>
    </source>
</evidence>
<evidence type="ECO:0000313" key="2">
    <source>
        <dbReference type="EMBL" id="SEM31430.1"/>
    </source>
</evidence>